<dbReference type="SUPFAM" id="SSF54001">
    <property type="entry name" value="Cysteine proteinases"/>
    <property type="match status" value="1"/>
</dbReference>
<dbReference type="EC" id="3.4.19.12" evidence="3"/>
<feature type="domain" description="USP" evidence="7">
    <location>
        <begin position="355"/>
        <end position="993"/>
    </location>
</feature>
<feature type="compositionally biased region" description="Polar residues" evidence="6">
    <location>
        <begin position="164"/>
        <end position="181"/>
    </location>
</feature>
<evidence type="ECO:0000256" key="1">
    <source>
        <dbReference type="ARBA" id="ARBA00000707"/>
    </source>
</evidence>
<dbReference type="InterPro" id="IPR028889">
    <property type="entry name" value="USP"/>
</dbReference>
<dbReference type="GO" id="GO:1990904">
    <property type="term" value="C:ribonucleoprotein complex"/>
    <property type="evidence" value="ECO:0007669"/>
    <property type="project" value="UniProtKB-KW"/>
</dbReference>
<keyword evidence="4" id="KW-0689">Ribosomal protein</keyword>
<dbReference type="Gene3D" id="3.90.70.10">
    <property type="entry name" value="Cysteine proteinases"/>
    <property type="match status" value="2"/>
</dbReference>
<feature type="region of interest" description="Disordered" evidence="6">
    <location>
        <begin position="162"/>
        <end position="269"/>
    </location>
</feature>
<dbReference type="HAMAP" id="MF_00368">
    <property type="entry name" value="Ribosomal_bL12"/>
    <property type="match status" value="1"/>
</dbReference>
<dbReference type="InterPro" id="IPR013823">
    <property type="entry name" value="Ribosomal_bL12_C"/>
</dbReference>
<feature type="compositionally biased region" description="Low complexity" evidence="6">
    <location>
        <begin position="59"/>
        <end position="71"/>
    </location>
</feature>
<name>A0A9D4P987_DERFA</name>
<evidence type="ECO:0000256" key="4">
    <source>
        <dbReference type="ARBA" id="ARBA00022980"/>
    </source>
</evidence>
<dbReference type="GO" id="GO:0004843">
    <property type="term" value="F:cysteine-type deubiquitinase activity"/>
    <property type="evidence" value="ECO:0007669"/>
    <property type="project" value="UniProtKB-EC"/>
</dbReference>
<comment type="catalytic activity">
    <reaction evidence="1">
        <text>Thiol-dependent hydrolysis of ester, thioester, amide, peptide and isopeptide bonds formed by the C-terminal Gly of ubiquitin (a 76-residue protein attached to proteins as an intracellular targeting signal).</text>
        <dbReference type="EC" id="3.4.19.12"/>
    </reaction>
</comment>
<sequence>MSQLINIDDIDRDHNDQQPIETSPLTEEKLPIKRRLESLKRNSNKIRNGNNETDNGTASNSNNQQSTSTSNFTRLIRILSFRRKSTKKNNYDQTEEKLSSKLNNLRGKRSHSSLPFMKRSSKNRQNSESKSTNLAEDDTASTDNSNFFIRIIRTFRFLYKRKQSSTNQNSKIKRSSSLNNPRKSKSFPENKKHHHMDRRKKTLSGSIDNISELSSPSRRSEPPPSTHNDYHAHRLSKSPSKQLRKNIPNGNIPSMSKSPSPSQLQFTDTSSTILNECRKESSIETSIDQVDNSNTNLQIQTNEIINNNIISPGDLTFNENGFDGDQHHDDHNNDQTGLNRHSSITSGIEYIPGVCGIQNHGNTCYLNSIIQCLSNTAPLAEYFCMNYYCEDLVQNRSATGGEVIEYLVFLIKSLWTHKYSSDISFKFKHICGKYNKQYQGHDQHDAQEFLLWLLNTCHEELSISNSSYKSIKNGIVSMLKGTPSHHHYKNVSQDKNEEKAAKEFLARCQTNDSSSIISDLFQGQLRSTIECPTCGHRSKTFDPYTSISLSVIFRFTIFINVTFLDHSIVKYGISIEAAIILRNLRDKISRMIKIPERRLLLLQEPSAQHGLVEFANDYKMCQEIFKDSETIYALETPELSHQDKDGLLTIVWLNRIEEKGPIFGPIFSTLVSRVIGFRKLQENILSTMSKYIINFENVDLHKLSNFITLRLRVVNGSREEECLESNVDHPLFVKMVENALSMTENQYRGPYHLKLIVEWDLDLRQNILICDELFDVIAAQCRIYEDESVKKAQEHSKINNRTTLQDCLDLYFRDENLTSENSWQCSSCSSQSCLRKLNVWSLPDILILHLKRFRYTNNMNRLKVNTMVDYPENGLDLLKYVQEKYSENFNGDMNGYNHSPSFSSLNNDNRRSSSSTSSSNKLTYKCKGTDRLDETTYDLFAVSCHQGNMQSGHYKAYCKNSINNCWYLFDDTKVTVEKFEVKQDAYILFYQKSSVSSSYSMMTAKCPHWAFRMPIFDYNFQNGYQQHSSNSLSYSNKSLTLPSQKSRMNNHIMVTVNHHHNSNNLVDSSNKHHQSGHYQYSSAQYQQQKMFNENSKKYKSDNNYNMNDKNMFTMKILSITSRLNRQFISNRTMHVGRSLCSAQAASQSVVDGNQILSPTETSPKIKAIVDEIGKLTLLEVAELNVALKEVLKIPDAPMMSFAAGAMMAGMPGDKADEETDTASKTVQTSFNLKITKFDEGKKVALIKEVKNLVEGLNLVQAKKFVESVPQVVKNNLSKEEAEKLKTTLEAVGATCSID</sequence>
<dbReference type="PROSITE" id="PS00973">
    <property type="entry name" value="USP_2"/>
    <property type="match status" value="1"/>
</dbReference>
<evidence type="ECO:0000256" key="5">
    <source>
        <dbReference type="ARBA" id="ARBA00023274"/>
    </source>
</evidence>
<evidence type="ECO:0000256" key="6">
    <source>
        <dbReference type="SAM" id="MobiDB-lite"/>
    </source>
</evidence>
<dbReference type="Proteomes" id="UP000828236">
    <property type="component" value="Unassembled WGS sequence"/>
</dbReference>
<comment type="similarity">
    <text evidence="2">Belongs to the bacterial ribosomal protein bL12 family.</text>
</comment>
<feature type="compositionally biased region" description="Polar residues" evidence="6">
    <location>
        <begin position="248"/>
        <end position="269"/>
    </location>
</feature>
<feature type="region of interest" description="Disordered" evidence="6">
    <location>
        <begin position="318"/>
        <end position="339"/>
    </location>
</feature>
<gene>
    <name evidence="8" type="ORF">HUG17_1736</name>
</gene>
<dbReference type="InterPro" id="IPR050185">
    <property type="entry name" value="Ub_carboxyl-term_hydrolase"/>
</dbReference>
<feature type="region of interest" description="Disordered" evidence="6">
    <location>
        <begin position="900"/>
        <end position="922"/>
    </location>
</feature>
<dbReference type="PROSITE" id="PS00972">
    <property type="entry name" value="USP_1"/>
    <property type="match status" value="1"/>
</dbReference>
<feature type="compositionally biased region" description="Low complexity" evidence="6">
    <location>
        <begin position="901"/>
        <end position="920"/>
    </location>
</feature>
<feature type="compositionally biased region" description="Polar residues" evidence="6">
    <location>
        <begin position="45"/>
        <end position="58"/>
    </location>
</feature>
<dbReference type="SUPFAM" id="SSF54736">
    <property type="entry name" value="ClpS-like"/>
    <property type="match status" value="1"/>
</dbReference>
<dbReference type="InterPro" id="IPR001394">
    <property type="entry name" value="Peptidase_C19_UCH"/>
</dbReference>
<dbReference type="SUPFAM" id="SSF48300">
    <property type="entry name" value="Ribosomal protein L7/12, oligomerisation (N-terminal) domain"/>
    <property type="match status" value="1"/>
</dbReference>
<dbReference type="PANTHER" id="PTHR21646:SF14">
    <property type="entry name" value="FI05488P"/>
    <property type="match status" value="1"/>
</dbReference>
<feature type="compositionally biased region" description="Basic residues" evidence="6">
    <location>
        <begin position="191"/>
        <end position="202"/>
    </location>
</feature>
<dbReference type="InterPro" id="IPR014719">
    <property type="entry name" value="Ribosomal_bL12_C/ClpS-like"/>
</dbReference>
<evidence type="ECO:0000259" key="7">
    <source>
        <dbReference type="PROSITE" id="PS50235"/>
    </source>
</evidence>
<dbReference type="GO" id="GO:0005840">
    <property type="term" value="C:ribosome"/>
    <property type="evidence" value="ECO:0007669"/>
    <property type="project" value="UniProtKB-KW"/>
</dbReference>
<feature type="compositionally biased region" description="Basic and acidic residues" evidence="6">
    <location>
        <begin position="324"/>
        <end position="333"/>
    </location>
</feature>
<dbReference type="PANTHER" id="PTHR21646">
    <property type="entry name" value="UBIQUITIN CARBOXYL-TERMINAL HYDROLASE"/>
    <property type="match status" value="1"/>
</dbReference>
<dbReference type="FunFam" id="3.30.1390.10:FF:000001">
    <property type="entry name" value="50S ribosomal protein L7/L12"/>
    <property type="match status" value="1"/>
</dbReference>
<reference evidence="8" key="1">
    <citation type="submission" date="2020-06" db="EMBL/GenBank/DDBJ databases">
        <authorList>
            <person name="Ji K."/>
            <person name="Li J."/>
        </authorList>
    </citation>
    <scope>NUCLEOTIDE SEQUENCE</scope>
    <source>
        <strain evidence="8">JKM2019</strain>
        <tissue evidence="8">Whole body</tissue>
    </source>
</reference>
<dbReference type="InterPro" id="IPR038765">
    <property type="entry name" value="Papain-like_cys_pep_sf"/>
</dbReference>
<dbReference type="Gene3D" id="1.20.5.710">
    <property type="entry name" value="Single helix bin"/>
    <property type="match status" value="1"/>
</dbReference>
<reference evidence="8" key="2">
    <citation type="journal article" date="2021" name="World Allergy Organ. J.">
        <title>Chromosome-level assembly of Dermatophagoides farinae genome and transcriptome reveals two novel allergens Der f 37 and Der f 39.</title>
        <authorList>
            <person name="Chen J."/>
            <person name="Cai Z."/>
            <person name="Fan D."/>
            <person name="Hu J."/>
            <person name="Hou Y."/>
            <person name="He Y."/>
            <person name="Zhang Z."/>
            <person name="Zhao Z."/>
            <person name="Gao P."/>
            <person name="Hu W."/>
            <person name="Sun J."/>
            <person name="Li J."/>
            <person name="Ji K."/>
        </authorList>
    </citation>
    <scope>NUCLEOTIDE SEQUENCE</scope>
    <source>
        <strain evidence="8">JKM2019</strain>
    </source>
</reference>
<evidence type="ECO:0000256" key="2">
    <source>
        <dbReference type="ARBA" id="ARBA00007197"/>
    </source>
</evidence>
<keyword evidence="5" id="KW-0687">Ribonucleoprotein</keyword>
<dbReference type="InterPro" id="IPR008932">
    <property type="entry name" value="Ribosomal_bL12_oligo"/>
</dbReference>
<dbReference type="GO" id="GO:0006412">
    <property type="term" value="P:translation"/>
    <property type="evidence" value="ECO:0007669"/>
    <property type="project" value="InterPro"/>
</dbReference>
<keyword evidence="8" id="KW-0378">Hydrolase</keyword>
<feature type="compositionally biased region" description="Basic and acidic residues" evidence="6">
    <location>
        <begin position="26"/>
        <end position="40"/>
    </location>
</feature>
<dbReference type="GO" id="GO:0016579">
    <property type="term" value="P:protein deubiquitination"/>
    <property type="evidence" value="ECO:0007669"/>
    <property type="project" value="InterPro"/>
</dbReference>
<dbReference type="InterPro" id="IPR018200">
    <property type="entry name" value="USP_CS"/>
</dbReference>
<feature type="compositionally biased region" description="Polar residues" evidence="6">
    <location>
        <begin position="123"/>
        <end position="134"/>
    </location>
</feature>
<dbReference type="Pfam" id="PF00443">
    <property type="entry name" value="UCH"/>
    <property type="match status" value="1"/>
</dbReference>
<proteinExistence type="inferred from homology"/>
<evidence type="ECO:0000313" key="8">
    <source>
        <dbReference type="EMBL" id="KAH7646198.1"/>
    </source>
</evidence>
<dbReference type="PROSITE" id="PS50235">
    <property type="entry name" value="USP_3"/>
    <property type="match status" value="1"/>
</dbReference>
<dbReference type="InterPro" id="IPR000206">
    <property type="entry name" value="Ribosomal_bL12"/>
</dbReference>
<dbReference type="Gene3D" id="3.30.1390.10">
    <property type="match status" value="1"/>
</dbReference>
<feature type="region of interest" description="Disordered" evidence="6">
    <location>
        <begin position="86"/>
        <end position="140"/>
    </location>
</feature>
<accession>A0A9D4P987</accession>
<dbReference type="InterPro" id="IPR036235">
    <property type="entry name" value="Ribosomal_bL12_oligo_N_sf"/>
</dbReference>
<dbReference type="GO" id="GO:0003735">
    <property type="term" value="F:structural constituent of ribosome"/>
    <property type="evidence" value="ECO:0007669"/>
    <property type="project" value="InterPro"/>
</dbReference>
<feature type="region of interest" description="Disordered" evidence="6">
    <location>
        <begin position="1"/>
        <end position="71"/>
    </location>
</feature>
<comment type="caution">
    <text evidence="8">The sequence shown here is derived from an EMBL/GenBank/DDBJ whole genome shotgun (WGS) entry which is preliminary data.</text>
</comment>
<dbReference type="EMBL" id="SDOV01000001">
    <property type="protein sequence ID" value="KAH7646198.1"/>
    <property type="molecule type" value="Genomic_DNA"/>
</dbReference>
<protein>
    <recommendedName>
        <fullName evidence="3">ubiquitinyl hydrolase 1</fullName>
        <ecNumber evidence="3">3.4.19.12</ecNumber>
    </recommendedName>
</protein>
<organism evidence="8">
    <name type="scientific">Dermatophagoides farinae</name>
    <name type="common">American house dust mite</name>
    <dbReference type="NCBI Taxonomy" id="6954"/>
    <lineage>
        <taxon>Eukaryota</taxon>
        <taxon>Metazoa</taxon>
        <taxon>Ecdysozoa</taxon>
        <taxon>Arthropoda</taxon>
        <taxon>Chelicerata</taxon>
        <taxon>Arachnida</taxon>
        <taxon>Acari</taxon>
        <taxon>Acariformes</taxon>
        <taxon>Sarcoptiformes</taxon>
        <taxon>Astigmata</taxon>
        <taxon>Psoroptidia</taxon>
        <taxon>Analgoidea</taxon>
        <taxon>Pyroglyphidae</taxon>
        <taxon>Dermatophagoidinae</taxon>
        <taxon>Dermatophagoides</taxon>
    </lineage>
</organism>
<dbReference type="Pfam" id="PF16320">
    <property type="entry name" value="Ribosomal_L12_N"/>
    <property type="match status" value="1"/>
</dbReference>
<evidence type="ECO:0000256" key="3">
    <source>
        <dbReference type="ARBA" id="ARBA00012759"/>
    </source>
</evidence>
<dbReference type="Pfam" id="PF00542">
    <property type="entry name" value="Ribosomal_L12"/>
    <property type="match status" value="1"/>
</dbReference>